<evidence type="ECO:0008006" key="4">
    <source>
        <dbReference type="Google" id="ProtNLM"/>
    </source>
</evidence>
<dbReference type="RefSeq" id="WP_221557431.1">
    <property type="nucleotide sequence ID" value="NZ_JAIGNO010000003.1"/>
</dbReference>
<reference evidence="2 3" key="1">
    <citation type="submission" date="2021-08" db="EMBL/GenBank/DDBJ databases">
        <title>Comparative Genomics Analysis of the Genus Qipengyuania Reveals Extensive Genetic Diversity and Metabolic Versatility, Including the Description of Fifteen Novel Species.</title>
        <authorList>
            <person name="Liu Y."/>
        </authorList>
    </citation>
    <scope>NUCLEOTIDE SEQUENCE [LARGE SCALE GENOMIC DNA]</scope>
    <source>
        <strain evidence="2 3">6D47A</strain>
    </source>
</reference>
<evidence type="ECO:0000313" key="2">
    <source>
        <dbReference type="EMBL" id="MBX7482330.1"/>
    </source>
</evidence>
<protein>
    <recommendedName>
        <fullName evidence="4">DUF4169 family protein</fullName>
    </recommendedName>
</protein>
<evidence type="ECO:0000313" key="3">
    <source>
        <dbReference type="Proteomes" id="UP000755104"/>
    </source>
</evidence>
<evidence type="ECO:0000256" key="1">
    <source>
        <dbReference type="SAM" id="MobiDB-lite"/>
    </source>
</evidence>
<dbReference type="Proteomes" id="UP000755104">
    <property type="component" value="Unassembled WGS sequence"/>
</dbReference>
<accession>A0ABS7J4Q8</accession>
<feature type="region of interest" description="Disordered" evidence="1">
    <location>
        <begin position="1"/>
        <end position="47"/>
    </location>
</feature>
<comment type="caution">
    <text evidence="2">The sequence shown here is derived from an EMBL/GenBank/DDBJ whole genome shotgun (WGS) entry which is preliminary data.</text>
</comment>
<dbReference type="EMBL" id="JAIGNO010000003">
    <property type="protein sequence ID" value="MBX7482330.1"/>
    <property type="molecule type" value="Genomic_DNA"/>
</dbReference>
<keyword evidence="3" id="KW-1185">Reference proteome</keyword>
<gene>
    <name evidence="2" type="ORF">K3174_07280</name>
</gene>
<feature type="compositionally biased region" description="Basic and acidic residues" evidence="1">
    <location>
        <begin position="7"/>
        <end position="21"/>
    </location>
</feature>
<name>A0ABS7J4Q8_9SPHN</name>
<sequence>MGSQNDKSSREERLAAKLRENLRRRRAQGREIRESDQTSLPNEETER</sequence>
<proteinExistence type="predicted"/>
<organism evidence="2 3">
    <name type="scientific">Qipengyuania qiaonensis</name>
    <dbReference type="NCBI Taxonomy" id="2867240"/>
    <lineage>
        <taxon>Bacteria</taxon>
        <taxon>Pseudomonadati</taxon>
        <taxon>Pseudomonadota</taxon>
        <taxon>Alphaproteobacteria</taxon>
        <taxon>Sphingomonadales</taxon>
        <taxon>Erythrobacteraceae</taxon>
        <taxon>Qipengyuania</taxon>
    </lineage>
</organism>
<feature type="compositionally biased region" description="Polar residues" evidence="1">
    <location>
        <begin position="37"/>
        <end position="47"/>
    </location>
</feature>